<feature type="transmembrane region" description="Helical" evidence="1">
    <location>
        <begin position="57"/>
        <end position="82"/>
    </location>
</feature>
<feature type="transmembrane region" description="Helical" evidence="1">
    <location>
        <begin position="183"/>
        <end position="213"/>
    </location>
</feature>
<dbReference type="AlphaFoldDB" id="A0A220MIZ2"/>
<keyword evidence="1" id="KW-1133">Transmembrane helix</keyword>
<dbReference type="KEGG" id="bfm:BP422_16950"/>
<dbReference type="Proteomes" id="UP000197781">
    <property type="component" value="Chromosome"/>
</dbReference>
<protein>
    <submittedName>
        <fullName evidence="2">Ligase</fullName>
    </submittedName>
</protein>
<dbReference type="RefSeq" id="WP_088908777.1">
    <property type="nucleotide sequence ID" value="NZ_CP018145.1"/>
</dbReference>
<keyword evidence="1" id="KW-0812">Transmembrane</keyword>
<evidence type="ECO:0000256" key="1">
    <source>
        <dbReference type="SAM" id="Phobius"/>
    </source>
</evidence>
<feature type="transmembrane region" description="Helical" evidence="1">
    <location>
        <begin position="12"/>
        <end position="27"/>
    </location>
</feature>
<organism evidence="2 3">
    <name type="scientific">Brevibacillus formosus</name>
    <dbReference type="NCBI Taxonomy" id="54913"/>
    <lineage>
        <taxon>Bacteria</taxon>
        <taxon>Bacillati</taxon>
        <taxon>Bacillota</taxon>
        <taxon>Bacilli</taxon>
        <taxon>Bacillales</taxon>
        <taxon>Paenibacillaceae</taxon>
        <taxon>Brevibacillus</taxon>
    </lineage>
</organism>
<keyword evidence="1" id="KW-0472">Membrane</keyword>
<feature type="transmembrane region" description="Helical" evidence="1">
    <location>
        <begin position="158"/>
        <end position="176"/>
    </location>
</feature>
<keyword evidence="2" id="KW-0436">Ligase</keyword>
<dbReference type="GO" id="GO:0016874">
    <property type="term" value="F:ligase activity"/>
    <property type="evidence" value="ECO:0007669"/>
    <property type="project" value="UniProtKB-KW"/>
</dbReference>
<gene>
    <name evidence="2" type="ORF">BP422_16950</name>
</gene>
<feature type="transmembrane region" description="Helical" evidence="1">
    <location>
        <begin position="94"/>
        <end position="109"/>
    </location>
</feature>
<evidence type="ECO:0000313" key="2">
    <source>
        <dbReference type="EMBL" id="ASJ55088.1"/>
    </source>
</evidence>
<feature type="transmembrane region" description="Helical" evidence="1">
    <location>
        <begin position="116"/>
        <end position="138"/>
    </location>
</feature>
<name>A0A220MIZ2_9BACL</name>
<proteinExistence type="predicted"/>
<reference evidence="2 3" key="1">
    <citation type="submission" date="2016-11" db="EMBL/GenBank/DDBJ databases">
        <authorList>
            <person name="Jaros S."/>
            <person name="Januszkiewicz K."/>
            <person name="Wedrychowicz H."/>
        </authorList>
    </citation>
    <scope>NUCLEOTIDE SEQUENCE [LARGE SCALE GENOMIC DNA]</scope>
    <source>
        <strain evidence="2 3">NF2</strain>
    </source>
</reference>
<accession>A0A220MIZ2</accession>
<feature type="transmembrane region" description="Helical" evidence="1">
    <location>
        <begin position="33"/>
        <end position="50"/>
    </location>
</feature>
<evidence type="ECO:0000313" key="3">
    <source>
        <dbReference type="Proteomes" id="UP000197781"/>
    </source>
</evidence>
<feature type="transmembrane region" description="Helical" evidence="1">
    <location>
        <begin position="225"/>
        <end position="245"/>
    </location>
</feature>
<dbReference type="EMBL" id="CP018145">
    <property type="protein sequence ID" value="ASJ55088.1"/>
    <property type="molecule type" value="Genomic_DNA"/>
</dbReference>
<sequence>MMIKEKLSPDKVLLFLYVVLKPFYFFPSGNPQIADFIMLILIAYSFLLRLGRVNRRLGFFLFLPLLFLYDIMMVNGIWTIALGGEMDVFSSTKWYLYNGAVMLALVILFRRNPQEYVKWVFLATSTSLLVQAFLLVSGLSPDSGEFRQSLFFNNPNQLGYFGLLCMGICLLCARFVSVKTIPLFIAIGTAFSIIAASLSKAAIISAVGMYLVFLLLSIKERTGLFWMNLLCVLVSSFTVFFIYLYTNENVLSDASIYTQIEERMVTLGEDSDDNLAARGYDRIANHPEYILFGAGEGMYERFNSSISLELHSTLANLFFSYGVVGTVLFILVIYGAVRGHRLVAWYPLVFQILYGLTHNGIRETFFWIMLALYFVTAEINTRQIKNGGDLLEKNLASMRN</sequence>
<feature type="transmembrane region" description="Helical" evidence="1">
    <location>
        <begin position="314"/>
        <end position="337"/>
    </location>
</feature>